<proteinExistence type="predicted"/>
<feature type="region of interest" description="Disordered" evidence="1">
    <location>
        <begin position="77"/>
        <end position="144"/>
    </location>
</feature>
<protein>
    <submittedName>
        <fullName evidence="2">Uncharacterized protein</fullName>
    </submittedName>
</protein>
<dbReference type="KEGG" id="psuu:Psuf_060540"/>
<accession>A0A6F8YSD4</accession>
<dbReference type="EMBL" id="AP022871">
    <property type="protein sequence ID" value="BCB88741.1"/>
    <property type="molecule type" value="Genomic_DNA"/>
</dbReference>
<keyword evidence="3" id="KW-1185">Reference proteome</keyword>
<evidence type="ECO:0000313" key="3">
    <source>
        <dbReference type="Proteomes" id="UP000503011"/>
    </source>
</evidence>
<feature type="compositionally biased region" description="Basic and acidic residues" evidence="1">
    <location>
        <begin position="135"/>
        <end position="144"/>
    </location>
</feature>
<gene>
    <name evidence="2" type="ORF">Psuf_060540</name>
</gene>
<evidence type="ECO:0000313" key="2">
    <source>
        <dbReference type="EMBL" id="BCB88741.1"/>
    </source>
</evidence>
<evidence type="ECO:0000256" key="1">
    <source>
        <dbReference type="SAM" id="MobiDB-lite"/>
    </source>
</evidence>
<dbReference type="Proteomes" id="UP000503011">
    <property type="component" value="Chromosome"/>
</dbReference>
<feature type="compositionally biased region" description="Basic residues" evidence="1">
    <location>
        <begin position="96"/>
        <end position="107"/>
    </location>
</feature>
<organism evidence="2 3">
    <name type="scientific">Phytohabitans suffuscus</name>
    <dbReference type="NCBI Taxonomy" id="624315"/>
    <lineage>
        <taxon>Bacteria</taxon>
        <taxon>Bacillati</taxon>
        <taxon>Actinomycetota</taxon>
        <taxon>Actinomycetes</taxon>
        <taxon>Micromonosporales</taxon>
        <taxon>Micromonosporaceae</taxon>
    </lineage>
</organism>
<reference evidence="2 3" key="1">
    <citation type="submission" date="2020-03" db="EMBL/GenBank/DDBJ databases">
        <title>Whole genome shotgun sequence of Phytohabitans suffuscus NBRC 105367.</title>
        <authorList>
            <person name="Komaki H."/>
            <person name="Tamura T."/>
        </authorList>
    </citation>
    <scope>NUCLEOTIDE SEQUENCE [LARGE SCALE GENOMIC DNA]</scope>
    <source>
        <strain evidence="2 3">NBRC 105367</strain>
    </source>
</reference>
<sequence>MRDDGVQDGLAKVHPEVEPVGYLDRVWCPDPDAVGVRAGAVTTDDVRARMLTQPGGEGVRGAVRQHIDRLVSVHVHQHGGVDLTTTKSEVVDPEHPRRRGRRWRRGGPQRPQQGAAAGRDREPGRESGPGTTGQRDTDVAQHRP</sequence>
<feature type="compositionally biased region" description="Low complexity" evidence="1">
    <location>
        <begin position="108"/>
        <end position="117"/>
    </location>
</feature>
<dbReference type="AlphaFoldDB" id="A0A6F8YSD4"/>
<name>A0A6F8YSD4_9ACTN</name>
<reference evidence="2 3" key="2">
    <citation type="submission" date="2020-03" db="EMBL/GenBank/DDBJ databases">
        <authorList>
            <person name="Ichikawa N."/>
            <person name="Kimura A."/>
            <person name="Kitahashi Y."/>
            <person name="Uohara A."/>
        </authorList>
    </citation>
    <scope>NUCLEOTIDE SEQUENCE [LARGE SCALE GENOMIC DNA]</scope>
    <source>
        <strain evidence="2 3">NBRC 105367</strain>
    </source>
</reference>